<evidence type="ECO:0000313" key="4">
    <source>
        <dbReference type="Proteomes" id="UP000239997"/>
    </source>
</evidence>
<gene>
    <name evidence="1" type="ORF">IL45_06935</name>
    <name evidence="2" type="ORF">LY02_01568</name>
</gene>
<dbReference type="Proteomes" id="UP000028531">
    <property type="component" value="Unassembled WGS sequence"/>
</dbReference>
<comment type="caution">
    <text evidence="1">The sequence shown here is derived from an EMBL/GenBank/DDBJ whole genome shotgun (WGS) entry which is preliminary data.</text>
</comment>
<reference evidence="1 3" key="1">
    <citation type="submission" date="2014-07" db="EMBL/GenBank/DDBJ databases">
        <title>Draft genome sequence of Nonlabens ulvanivorans, an ulvan degrading bacterium.</title>
        <authorList>
            <person name="Kopel M."/>
            <person name="Helbert W."/>
            <person name="Henrissat B."/>
            <person name="Doniger T."/>
            <person name="Banin E."/>
        </authorList>
    </citation>
    <scope>NUCLEOTIDE SEQUENCE [LARGE SCALE GENOMIC DNA]</scope>
    <source>
        <strain evidence="1 3">PLR</strain>
    </source>
</reference>
<accession>A0A084JY89</accession>
<evidence type="ECO:0000313" key="3">
    <source>
        <dbReference type="Proteomes" id="UP000028531"/>
    </source>
</evidence>
<organism evidence="1 3">
    <name type="scientific">Nonlabens ulvanivorans</name>
    <name type="common">Persicivirga ulvanivorans</name>
    <dbReference type="NCBI Taxonomy" id="906888"/>
    <lineage>
        <taxon>Bacteria</taxon>
        <taxon>Pseudomonadati</taxon>
        <taxon>Bacteroidota</taxon>
        <taxon>Flavobacteriia</taxon>
        <taxon>Flavobacteriales</taxon>
        <taxon>Flavobacteriaceae</taxon>
        <taxon>Nonlabens</taxon>
    </lineage>
</organism>
<dbReference type="NCBIfam" id="TIGR01200">
    <property type="entry name" value="GLPGLI"/>
    <property type="match status" value="1"/>
</dbReference>
<dbReference type="EMBL" id="JPJI01000026">
    <property type="protein sequence ID" value="KEZ93923.1"/>
    <property type="molecule type" value="Genomic_DNA"/>
</dbReference>
<sequence>MRIIKYLIFFVVVQLTFSQTNENKLFVIDYVGTYKKYNSQETTYKEYFRLMKRKDSSIFQSINEMTKDTILEEITKTKVYRKLPNTHHPYAIRYYKDSLVYWEKIFQVDYKYEEAINFDWKIQNKSKVISGYNCKLATVNYGGRLWSAWYAVEIPIDAGPYKFKGLPGLILQCYDEERNYQWDFFKLYKSDRELMFQKLYFSSNPEEIKKTTRTNFLKIQYSSKNATLSELNNSGASGFRVSIPNNNSTVRNSNTTSGRGYIPIELIE</sequence>
<dbReference type="RefSeq" id="WP_051788680.1">
    <property type="nucleotide sequence ID" value="NZ_JPJI01000026.1"/>
</dbReference>
<dbReference type="InterPro" id="IPR005901">
    <property type="entry name" value="GLPGLI"/>
</dbReference>
<evidence type="ECO:0000313" key="1">
    <source>
        <dbReference type="EMBL" id="KEZ93923.1"/>
    </source>
</evidence>
<reference evidence="2 4" key="2">
    <citation type="submission" date="2018-03" db="EMBL/GenBank/DDBJ databases">
        <title>Genomic Encyclopedia of Archaeal and Bacterial Type Strains, Phase II (KMG-II): from individual species to whole genera.</title>
        <authorList>
            <person name="Goeker M."/>
        </authorList>
    </citation>
    <scope>NUCLEOTIDE SEQUENCE [LARGE SCALE GENOMIC DNA]</scope>
    <source>
        <strain evidence="2 4">DSM 22727</strain>
    </source>
</reference>
<dbReference type="Proteomes" id="UP000239997">
    <property type="component" value="Unassembled WGS sequence"/>
</dbReference>
<dbReference type="EMBL" id="PVNA01000002">
    <property type="protein sequence ID" value="PRX14537.1"/>
    <property type="molecule type" value="Genomic_DNA"/>
</dbReference>
<dbReference type="OrthoDB" id="1440774at2"/>
<dbReference type="AlphaFoldDB" id="A0A084JY89"/>
<evidence type="ECO:0000313" key="2">
    <source>
        <dbReference type="EMBL" id="PRX14537.1"/>
    </source>
</evidence>
<name>A0A084JY89_NONUL</name>
<keyword evidence="4" id="KW-1185">Reference proteome</keyword>
<protein>
    <submittedName>
        <fullName evidence="2">GLPGLI family protein</fullName>
    </submittedName>
</protein>
<dbReference type="Pfam" id="PF09697">
    <property type="entry name" value="Porph_ging"/>
    <property type="match status" value="1"/>
</dbReference>
<proteinExistence type="predicted"/>